<comment type="catalytic activity">
    <reaction evidence="5">
        <text>phosphoethanolamine + S-adenosyl-L-methionine = N-methylethanolamine phosphate + S-adenosyl-L-homocysteine + H(+)</text>
        <dbReference type="Rhea" id="RHEA:20365"/>
        <dbReference type="ChEBI" id="CHEBI:15378"/>
        <dbReference type="ChEBI" id="CHEBI:57781"/>
        <dbReference type="ChEBI" id="CHEBI:57856"/>
        <dbReference type="ChEBI" id="CHEBI:58190"/>
        <dbReference type="ChEBI" id="CHEBI:59789"/>
        <dbReference type="EC" id="2.1.1.103"/>
    </reaction>
    <physiologicalReaction direction="left-to-right" evidence="5">
        <dbReference type="Rhea" id="RHEA:20366"/>
    </physiologicalReaction>
</comment>
<evidence type="ECO:0000313" key="8">
    <source>
        <dbReference type="Proteomes" id="UP000184050"/>
    </source>
</evidence>
<keyword evidence="2 7" id="KW-0489">Methyltransferase</keyword>
<comment type="pathway">
    <text evidence="1">Lipid metabolism.</text>
</comment>
<dbReference type="Proteomes" id="UP000184050">
    <property type="component" value="Unassembled WGS sequence"/>
</dbReference>
<accession>A0A1M6JTQ9</accession>
<organism evidence="7 8">
    <name type="scientific">Tangfeifania diversioriginum</name>
    <dbReference type="NCBI Taxonomy" id="1168035"/>
    <lineage>
        <taxon>Bacteria</taxon>
        <taxon>Pseudomonadati</taxon>
        <taxon>Bacteroidota</taxon>
        <taxon>Bacteroidia</taxon>
        <taxon>Marinilabiliales</taxon>
        <taxon>Prolixibacteraceae</taxon>
        <taxon>Tangfeifania</taxon>
    </lineage>
</organism>
<protein>
    <submittedName>
        <fullName evidence="7">Demethylmenaquinone methyltransferase / 2-methoxy-6-polyprenyl-1,4-benzoquinol methylase</fullName>
    </submittedName>
</protein>
<dbReference type="AlphaFoldDB" id="A0A1M6JTQ9"/>
<evidence type="ECO:0000256" key="5">
    <source>
        <dbReference type="ARBA" id="ARBA00047622"/>
    </source>
</evidence>
<reference evidence="7 8" key="1">
    <citation type="submission" date="2016-11" db="EMBL/GenBank/DDBJ databases">
        <authorList>
            <person name="Jaros S."/>
            <person name="Januszkiewicz K."/>
            <person name="Wedrychowicz H."/>
        </authorList>
    </citation>
    <scope>NUCLEOTIDE SEQUENCE [LARGE SCALE GENOMIC DNA]</scope>
    <source>
        <strain evidence="7 8">DSM 27063</strain>
    </source>
</reference>
<dbReference type="OrthoDB" id="9811589at2"/>
<gene>
    <name evidence="7" type="ORF">SAMN05444280_12126</name>
</gene>
<dbReference type="PANTHER" id="PTHR44307:SF2">
    <property type="entry name" value="PHOSPHOETHANOLAMINE METHYLTRANSFERASE ISOFORM X1"/>
    <property type="match status" value="1"/>
</dbReference>
<dbReference type="CDD" id="cd02440">
    <property type="entry name" value="AdoMet_MTases"/>
    <property type="match status" value="1"/>
</dbReference>
<dbReference type="GO" id="GO:0000234">
    <property type="term" value="F:phosphoethanolamine N-methyltransferase activity"/>
    <property type="evidence" value="ECO:0007669"/>
    <property type="project" value="UniProtKB-EC"/>
</dbReference>
<proteinExistence type="predicted"/>
<evidence type="ECO:0000256" key="2">
    <source>
        <dbReference type="ARBA" id="ARBA00022603"/>
    </source>
</evidence>
<dbReference type="InterPro" id="IPR029063">
    <property type="entry name" value="SAM-dependent_MTases_sf"/>
</dbReference>
<dbReference type="Gene3D" id="3.40.50.150">
    <property type="entry name" value="Vaccinia Virus protein VP39"/>
    <property type="match status" value="1"/>
</dbReference>
<evidence type="ECO:0000256" key="4">
    <source>
        <dbReference type="ARBA" id="ARBA00025707"/>
    </source>
</evidence>
<dbReference type="InterPro" id="IPR041698">
    <property type="entry name" value="Methyltransf_25"/>
</dbReference>
<dbReference type="STRING" id="1168035.SAMN05444280_12126"/>
<feature type="domain" description="Methyltransferase" evidence="6">
    <location>
        <begin position="33"/>
        <end position="126"/>
    </location>
</feature>
<dbReference type="EMBL" id="FQZE01000021">
    <property type="protein sequence ID" value="SHJ50046.1"/>
    <property type="molecule type" value="Genomic_DNA"/>
</dbReference>
<dbReference type="GO" id="GO:0032259">
    <property type="term" value="P:methylation"/>
    <property type="evidence" value="ECO:0007669"/>
    <property type="project" value="UniProtKB-KW"/>
</dbReference>
<dbReference type="Pfam" id="PF13649">
    <property type="entry name" value="Methyltransf_25"/>
    <property type="match status" value="1"/>
</dbReference>
<name>A0A1M6JTQ9_9BACT</name>
<evidence type="ECO:0000256" key="1">
    <source>
        <dbReference type="ARBA" id="ARBA00005189"/>
    </source>
</evidence>
<dbReference type="PANTHER" id="PTHR44307">
    <property type="entry name" value="PHOSPHOETHANOLAMINE METHYLTRANSFERASE"/>
    <property type="match status" value="1"/>
</dbReference>
<evidence type="ECO:0000256" key="3">
    <source>
        <dbReference type="ARBA" id="ARBA00022679"/>
    </source>
</evidence>
<sequence>MVESGIFYSTVIDPVLAGMRKRIARQINPGEKVLDVACGTGAQVFEMAKTAREVVGADLSESMYKKALKTLKKKKPGNVSFCLCDATEKLKFNNKEFDVATMSLALHQFPPEMHETILSEMKRVARKIIIIDYAFPLPKNITGTGSKVAEFFAGREHHRNFKRYMRLGGLPALLAANNLRIKNQVFFAQGAFHLVECTA</sequence>
<evidence type="ECO:0000259" key="6">
    <source>
        <dbReference type="Pfam" id="PF13649"/>
    </source>
</evidence>
<keyword evidence="8" id="KW-1185">Reference proteome</keyword>
<evidence type="ECO:0000313" key="7">
    <source>
        <dbReference type="EMBL" id="SHJ50046.1"/>
    </source>
</evidence>
<comment type="pathway">
    <text evidence="4">Phospholipid metabolism.</text>
</comment>
<dbReference type="SUPFAM" id="SSF53335">
    <property type="entry name" value="S-adenosyl-L-methionine-dependent methyltransferases"/>
    <property type="match status" value="1"/>
</dbReference>
<dbReference type="RefSeq" id="WP_073170326.1">
    <property type="nucleotide sequence ID" value="NZ_FQZE01000021.1"/>
</dbReference>
<keyword evidence="3 7" id="KW-0808">Transferase</keyword>